<name>D2VF62_NAEGR</name>
<reference evidence="1 2" key="1">
    <citation type="journal article" date="2010" name="Cell">
        <title>The genome of Naegleria gruberi illuminates early eukaryotic versatility.</title>
        <authorList>
            <person name="Fritz-Laylin L.K."/>
            <person name="Prochnik S.E."/>
            <person name="Ginger M.L."/>
            <person name="Dacks J.B."/>
            <person name="Carpenter M.L."/>
            <person name="Field M.C."/>
            <person name="Kuo A."/>
            <person name="Paredez A."/>
            <person name="Chapman J."/>
            <person name="Pham J."/>
            <person name="Shu S."/>
            <person name="Neupane R."/>
            <person name="Cipriano M."/>
            <person name="Mancuso J."/>
            <person name="Tu H."/>
            <person name="Salamov A."/>
            <person name="Lindquist E."/>
            <person name="Shapiro H."/>
            <person name="Lucas S."/>
            <person name="Grigoriev I.V."/>
            <person name="Cande W.Z."/>
            <person name="Fulton C."/>
            <person name="Rokhsar D.S."/>
            <person name="Dawson S.C."/>
        </authorList>
    </citation>
    <scope>NUCLEOTIDE SEQUENCE [LARGE SCALE GENOMIC DNA]</scope>
    <source>
        <strain evidence="1 2">NEG-M</strain>
    </source>
</reference>
<organism evidence="2">
    <name type="scientific">Naegleria gruberi</name>
    <name type="common">Amoeba</name>
    <dbReference type="NCBI Taxonomy" id="5762"/>
    <lineage>
        <taxon>Eukaryota</taxon>
        <taxon>Discoba</taxon>
        <taxon>Heterolobosea</taxon>
        <taxon>Tetramitia</taxon>
        <taxon>Eutetramitia</taxon>
        <taxon>Vahlkampfiidae</taxon>
        <taxon>Naegleria</taxon>
    </lineage>
</organism>
<dbReference type="GeneID" id="8856931"/>
<dbReference type="OrthoDB" id="10367036at2759"/>
<evidence type="ECO:0000313" key="2">
    <source>
        <dbReference type="Proteomes" id="UP000006671"/>
    </source>
</evidence>
<dbReference type="InParanoid" id="D2VF62"/>
<dbReference type="RefSeq" id="XP_002677372.1">
    <property type="nucleotide sequence ID" value="XM_002677326.1"/>
</dbReference>
<evidence type="ECO:0000313" key="1">
    <source>
        <dbReference type="EMBL" id="EFC44628.1"/>
    </source>
</evidence>
<dbReference type="VEuPathDB" id="AmoebaDB:NAEGRDRAFT_49040"/>
<dbReference type="EMBL" id="GG738867">
    <property type="protein sequence ID" value="EFC44628.1"/>
    <property type="molecule type" value="Genomic_DNA"/>
</dbReference>
<dbReference type="KEGG" id="ngr:NAEGRDRAFT_49040"/>
<sequence>MKITDLDHDSLDNILSYCPHRACYEIQSMRETCSGWNLLFRGGGGENTNLIGNNGAELIGEGNSLGKMVKESVRSSNLMKRVEEMYLPRVHFRISVPVSNDDSELDSEIVDDQSIYWEYVQEFKKIFGDSVRIVSDSELEIDFEMEESVLQNLEEVIEKDVAVKKKEDLVTYLTNRSINVDTCKLYHVVKKIEHEERELSKHITLVDLFNDWKNQPILNKEMKVNPCRLYKKVILHLIFTNTYDTNTKDIHLSRESTIIASNRRAKGFIFPYRTRDEINFSWGSVSMDYEVIYKFKSRNESVEDRTRIIVYHLLRNKLIPVMNETLIDLKKLFRKDLLNYVKTLESEEDLYYFLTVRENILKRYRDGLLSGKIKFPDFTNDKFNFQVDSFIIPQFLNLVGLESMDNKQRGQFLKQLLKHIYKSQVLLSDEALEEYFEKMQIERREKFAITETERLNVSFERIFFERETSTIFHHLVSFPSFPSISLEKIDEDIPKEQTLTKLTSTGQIDKCWTRACCMNRVCGICNCCAILSCWCATSCCCYTQDSNADTVQTVRGLGLPTWVGWMFNCICCYRHRIFPMLDCFNCVNQCFTVKDGVDGVEYRYQRMYLEKKNM</sequence>
<gene>
    <name evidence="1" type="ORF">NAEGRDRAFT_49040</name>
</gene>
<dbReference type="OMA" id="NRINERM"/>
<accession>D2VF62</accession>
<dbReference type="AlphaFoldDB" id="D2VF62"/>
<proteinExistence type="predicted"/>
<dbReference type="Proteomes" id="UP000006671">
    <property type="component" value="Unassembled WGS sequence"/>
</dbReference>
<keyword evidence="2" id="KW-1185">Reference proteome</keyword>
<protein>
    <submittedName>
        <fullName evidence="1">Uncharacterized protein</fullName>
    </submittedName>
</protein>